<dbReference type="InParanoid" id="A0A804N3L3"/>
<dbReference type="AlphaFoldDB" id="A0A804N3L3"/>
<sequence length="101" mass="10877">MARLKLHPARAKLSARPVCAPRFLSPWCSSLPLLRFPFRAAAPQLTPSTSLTRQASCSPLRSAPLPMSVPSRDAPLHSACSGSEAGRYVCSTLSCRKTLMP</sequence>
<name>A0A804N3L3_MAIZE</name>
<keyword evidence="2" id="KW-1185">Reference proteome</keyword>
<reference evidence="2" key="1">
    <citation type="submission" date="2015-12" db="EMBL/GenBank/DDBJ databases">
        <title>Update maize B73 reference genome by single molecule sequencing technologies.</title>
        <authorList>
            <consortium name="Maize Genome Sequencing Project"/>
            <person name="Ware D."/>
        </authorList>
    </citation>
    <scope>NUCLEOTIDE SEQUENCE [LARGE SCALE GENOMIC DNA]</scope>
    <source>
        <strain evidence="2">cv. B73</strain>
    </source>
</reference>
<protein>
    <submittedName>
        <fullName evidence="1">Uncharacterized protein</fullName>
    </submittedName>
</protein>
<evidence type="ECO:0000313" key="2">
    <source>
        <dbReference type="Proteomes" id="UP000007305"/>
    </source>
</evidence>
<accession>A0A804N3L3</accession>
<organism evidence="1 2">
    <name type="scientific">Zea mays</name>
    <name type="common">Maize</name>
    <dbReference type="NCBI Taxonomy" id="4577"/>
    <lineage>
        <taxon>Eukaryota</taxon>
        <taxon>Viridiplantae</taxon>
        <taxon>Streptophyta</taxon>
        <taxon>Embryophyta</taxon>
        <taxon>Tracheophyta</taxon>
        <taxon>Spermatophyta</taxon>
        <taxon>Magnoliopsida</taxon>
        <taxon>Liliopsida</taxon>
        <taxon>Poales</taxon>
        <taxon>Poaceae</taxon>
        <taxon>PACMAD clade</taxon>
        <taxon>Panicoideae</taxon>
        <taxon>Andropogonodae</taxon>
        <taxon>Andropogoneae</taxon>
        <taxon>Tripsacinae</taxon>
        <taxon>Zea</taxon>
    </lineage>
</organism>
<reference evidence="1" key="3">
    <citation type="submission" date="2021-05" db="UniProtKB">
        <authorList>
            <consortium name="EnsemblPlants"/>
        </authorList>
    </citation>
    <scope>IDENTIFICATION</scope>
    <source>
        <strain evidence="1">cv. B73</strain>
    </source>
</reference>
<dbReference type="Proteomes" id="UP000007305">
    <property type="component" value="Chromosome 3"/>
</dbReference>
<reference evidence="1" key="2">
    <citation type="submission" date="2019-07" db="EMBL/GenBank/DDBJ databases">
        <authorList>
            <person name="Seetharam A."/>
            <person name="Woodhouse M."/>
            <person name="Cannon E."/>
        </authorList>
    </citation>
    <scope>NUCLEOTIDE SEQUENCE [LARGE SCALE GENOMIC DNA]</scope>
    <source>
        <strain evidence="1">cv. B73</strain>
    </source>
</reference>
<evidence type="ECO:0000313" key="1">
    <source>
        <dbReference type="EnsemblPlants" id="Zm00001eb132160_P001"/>
    </source>
</evidence>
<dbReference type="Gramene" id="Zm00001eb132160_T001">
    <property type="protein sequence ID" value="Zm00001eb132160_P001"/>
    <property type="gene ID" value="Zm00001eb132160"/>
</dbReference>
<proteinExistence type="predicted"/>
<dbReference type="EnsemblPlants" id="Zm00001eb132160_T001">
    <property type="protein sequence ID" value="Zm00001eb132160_P001"/>
    <property type="gene ID" value="Zm00001eb132160"/>
</dbReference>